<name>A0A4S3MCW9_9RHOB</name>
<dbReference type="Proteomes" id="UP000306113">
    <property type="component" value="Unassembled WGS sequence"/>
</dbReference>
<reference evidence="1 2" key="1">
    <citation type="submission" date="2019-04" db="EMBL/GenBank/DDBJ databases">
        <title>Draft genome sequence of Youngimonas vesicularis.</title>
        <authorList>
            <person name="Hameed A."/>
        </authorList>
    </citation>
    <scope>NUCLEOTIDE SEQUENCE [LARGE SCALE GENOMIC DNA]</scope>
    <source>
        <strain evidence="1 2">CC-AMW-E</strain>
    </source>
</reference>
<organism evidence="1 2">
    <name type="scientific">Thalassobius vesicularis</name>
    <dbReference type="NCBI Taxonomy" id="1294297"/>
    <lineage>
        <taxon>Bacteria</taxon>
        <taxon>Pseudomonadati</taxon>
        <taxon>Pseudomonadota</taxon>
        <taxon>Alphaproteobacteria</taxon>
        <taxon>Rhodobacterales</taxon>
        <taxon>Roseobacteraceae</taxon>
        <taxon>Thalassovita</taxon>
    </lineage>
</organism>
<dbReference type="SUPFAM" id="SSF110857">
    <property type="entry name" value="Gamma-glutamyl cyclotransferase-like"/>
    <property type="match status" value="1"/>
</dbReference>
<dbReference type="InterPro" id="IPR036568">
    <property type="entry name" value="GGCT-like_sf"/>
</dbReference>
<dbReference type="EMBL" id="SSMD01000002">
    <property type="protein sequence ID" value="THD75930.1"/>
    <property type="molecule type" value="Genomic_DNA"/>
</dbReference>
<dbReference type="AlphaFoldDB" id="A0A4S3MCW9"/>
<gene>
    <name evidence="1" type="ORF">E7681_05650</name>
</gene>
<proteinExistence type="predicted"/>
<dbReference type="GO" id="GO:0016740">
    <property type="term" value="F:transferase activity"/>
    <property type="evidence" value="ECO:0007669"/>
    <property type="project" value="UniProtKB-KW"/>
</dbReference>
<comment type="caution">
    <text evidence="1">The sequence shown here is derived from an EMBL/GenBank/DDBJ whole genome shotgun (WGS) entry which is preliminary data.</text>
</comment>
<dbReference type="OrthoDB" id="5567366at2"/>
<dbReference type="InterPro" id="IPR013024">
    <property type="entry name" value="GGCT-like"/>
</dbReference>
<sequence length="199" mass="22528">MMDAFFFGYGSLVNRKTHDYGLAYPARARGWRRIWRHTALRPVAFLTAVPDSGTEIDGLIAPVPNGDWRALDAREHAYDRVRLVDLPHHPLPFTPDVAIYAIPEGKHGAPTMAHPVLLSYLDVVVQGYLTEFGEEGVARFFDTTEGWDAPILNDRSHPHYPRHQDLSPSETDLVDAWLRQLKARVVHLDDHPPIPRTAN</sequence>
<evidence type="ECO:0000313" key="2">
    <source>
        <dbReference type="Proteomes" id="UP000306113"/>
    </source>
</evidence>
<keyword evidence="2" id="KW-1185">Reference proteome</keyword>
<dbReference type="Gene3D" id="3.10.490.10">
    <property type="entry name" value="Gamma-glutamyl cyclotransferase-like"/>
    <property type="match status" value="1"/>
</dbReference>
<evidence type="ECO:0000313" key="1">
    <source>
        <dbReference type="EMBL" id="THD75930.1"/>
    </source>
</evidence>
<accession>A0A4S3MCW9</accession>
<keyword evidence="1" id="KW-0808">Transferase</keyword>
<dbReference type="CDD" id="cd06661">
    <property type="entry name" value="GGCT_like"/>
    <property type="match status" value="1"/>
</dbReference>
<protein>
    <submittedName>
        <fullName evidence="1">Gamma-glutamylcyclotransferase</fullName>
    </submittedName>
</protein>